<gene>
    <name evidence="1" type="ORF">SAMN03080602_01475</name>
</gene>
<dbReference type="SUPFAM" id="SSF88713">
    <property type="entry name" value="Glycoside hydrolase/deacetylase"/>
    <property type="match status" value="1"/>
</dbReference>
<dbReference type="CDD" id="cd10801">
    <property type="entry name" value="LamB_YcsF_like_1"/>
    <property type="match status" value="1"/>
</dbReference>
<sequence length="245" mass="27291">MISIDINCDIGEGVGNEAQLLPLITSCNIACGGHAGDTNSMWQIALMAKKQKVLIGAHPSYPDRENFGRNSFNISKVELKKSILSQIEDLNTVLKSLGTPLNHIKPHGALYNDVARSKELALVFLDSIEKYRNNVFLYVPYNSKIEEEALRLGFRIKYEAFADRNYNDDLSLVSRKDPRALLQDPNAVLGHLLQMVKKGEVLTLSGKALKIKADTYCIHGDSPSTLQILTYLSKHLPKNQISINK</sequence>
<name>A0A1X7J8S6_9FLAO</name>
<protein>
    <submittedName>
        <fullName evidence="1">UPF0271 protein</fullName>
    </submittedName>
</protein>
<dbReference type="GO" id="GO:0005975">
    <property type="term" value="P:carbohydrate metabolic process"/>
    <property type="evidence" value="ECO:0007669"/>
    <property type="project" value="InterPro"/>
</dbReference>
<dbReference type="InterPro" id="IPR005501">
    <property type="entry name" value="LamB/YcsF/PxpA-like"/>
</dbReference>
<keyword evidence="2" id="KW-1185">Reference proteome</keyword>
<dbReference type="Gene3D" id="3.20.20.370">
    <property type="entry name" value="Glycoside hydrolase/deacetylase"/>
    <property type="match status" value="1"/>
</dbReference>
<dbReference type="STRING" id="188872.SAMN03080602_01475"/>
<dbReference type="NCBIfam" id="NF003816">
    <property type="entry name" value="PRK05406.1-5"/>
    <property type="match status" value="1"/>
</dbReference>
<dbReference type="AlphaFoldDB" id="A0A1X7J8S6"/>
<organism evidence="1 2">
    <name type="scientific">Arenibacter troitsensis</name>
    <dbReference type="NCBI Taxonomy" id="188872"/>
    <lineage>
        <taxon>Bacteria</taxon>
        <taxon>Pseudomonadati</taxon>
        <taxon>Bacteroidota</taxon>
        <taxon>Flavobacteriia</taxon>
        <taxon>Flavobacteriales</taxon>
        <taxon>Flavobacteriaceae</taxon>
        <taxon>Arenibacter</taxon>
    </lineage>
</organism>
<reference evidence="2" key="1">
    <citation type="submission" date="2017-04" db="EMBL/GenBank/DDBJ databases">
        <authorList>
            <person name="Varghese N."/>
            <person name="Submissions S."/>
        </authorList>
    </citation>
    <scope>NUCLEOTIDE SEQUENCE [LARGE SCALE GENOMIC DNA]</scope>
    <source>
        <strain evidence="2">DSM 19835</strain>
    </source>
</reference>
<dbReference type="NCBIfam" id="NF003814">
    <property type="entry name" value="PRK05406.1-3"/>
    <property type="match status" value="1"/>
</dbReference>
<evidence type="ECO:0000313" key="1">
    <source>
        <dbReference type="EMBL" id="SMG23701.1"/>
    </source>
</evidence>
<dbReference type="Proteomes" id="UP000193420">
    <property type="component" value="Unassembled WGS sequence"/>
</dbReference>
<dbReference type="InterPro" id="IPR011330">
    <property type="entry name" value="Glyco_hydro/deAcase_b/a-brl"/>
</dbReference>
<evidence type="ECO:0000313" key="2">
    <source>
        <dbReference type="Proteomes" id="UP000193420"/>
    </source>
</evidence>
<dbReference type="PANTHER" id="PTHR30292">
    <property type="entry name" value="UNCHARACTERIZED PROTEIN YBGL-RELATED"/>
    <property type="match status" value="1"/>
</dbReference>
<dbReference type="RefSeq" id="WP_085497668.1">
    <property type="nucleotide sequence ID" value="NZ_FXAO01000003.1"/>
</dbReference>
<dbReference type="PANTHER" id="PTHR30292:SF0">
    <property type="entry name" value="5-OXOPROLINASE SUBUNIT A"/>
    <property type="match status" value="1"/>
</dbReference>
<dbReference type="Pfam" id="PF03746">
    <property type="entry name" value="LamB_YcsF"/>
    <property type="match status" value="1"/>
</dbReference>
<accession>A0A1X7J8S6</accession>
<proteinExistence type="predicted"/>
<dbReference type="OrthoDB" id="9773478at2"/>
<dbReference type="EMBL" id="FXAO01000003">
    <property type="protein sequence ID" value="SMG23701.1"/>
    <property type="molecule type" value="Genomic_DNA"/>
</dbReference>